<keyword evidence="2" id="KW-1185">Reference proteome</keyword>
<organism evidence="2 3">
    <name type="scientific">Angiostrongylus cantonensis</name>
    <name type="common">Rat lungworm</name>
    <dbReference type="NCBI Taxonomy" id="6313"/>
    <lineage>
        <taxon>Eukaryota</taxon>
        <taxon>Metazoa</taxon>
        <taxon>Ecdysozoa</taxon>
        <taxon>Nematoda</taxon>
        <taxon>Chromadorea</taxon>
        <taxon>Rhabditida</taxon>
        <taxon>Rhabditina</taxon>
        <taxon>Rhabditomorpha</taxon>
        <taxon>Strongyloidea</taxon>
        <taxon>Metastrongylidae</taxon>
        <taxon>Angiostrongylus</taxon>
    </lineage>
</organism>
<evidence type="ECO:0000313" key="2">
    <source>
        <dbReference type="Proteomes" id="UP000035642"/>
    </source>
</evidence>
<evidence type="ECO:0000313" key="3">
    <source>
        <dbReference type="WBParaSite" id="ACAC_0000495401-mRNA-1"/>
    </source>
</evidence>
<reference evidence="2" key="1">
    <citation type="submission" date="2012-09" db="EMBL/GenBank/DDBJ databases">
        <authorList>
            <person name="Martin A.A."/>
        </authorList>
    </citation>
    <scope>NUCLEOTIDE SEQUENCE</scope>
</reference>
<sequence length="110" mass="13312">MLRTTHRAYMAGMRSSDLRNPSHLRDPGEYTSTTKHRWVGHIMRRTDDRWTKRTVEWTPRECKRPLGRPPTRWADVFVNKVNQLYPQLHLLYRSRYETGKRYHARARPPP</sequence>
<feature type="region of interest" description="Disordered" evidence="1">
    <location>
        <begin position="12"/>
        <end position="31"/>
    </location>
</feature>
<dbReference type="AlphaFoldDB" id="A0A0K0D4F9"/>
<reference evidence="3" key="2">
    <citation type="submission" date="2017-02" db="UniProtKB">
        <authorList>
            <consortium name="WormBaseParasite"/>
        </authorList>
    </citation>
    <scope>IDENTIFICATION</scope>
</reference>
<proteinExistence type="predicted"/>
<dbReference type="WBParaSite" id="ACAC_0000495401-mRNA-1">
    <property type="protein sequence ID" value="ACAC_0000495401-mRNA-1"/>
    <property type="gene ID" value="ACAC_0000495401"/>
</dbReference>
<accession>A0A0K0D4F9</accession>
<evidence type="ECO:0000256" key="1">
    <source>
        <dbReference type="SAM" id="MobiDB-lite"/>
    </source>
</evidence>
<name>A0A0K0D4F9_ANGCA</name>
<protein>
    <submittedName>
        <fullName evidence="3">NADH dehydrogenase [ubiquinone] 1 alpha subcomplex subunit</fullName>
    </submittedName>
</protein>
<dbReference type="Proteomes" id="UP000035642">
    <property type="component" value="Unassembled WGS sequence"/>
</dbReference>